<keyword evidence="6" id="KW-0342">GTP-binding</keyword>
<evidence type="ECO:0000256" key="2">
    <source>
        <dbReference type="ARBA" id="ARBA00015953"/>
    </source>
</evidence>
<dbReference type="Gene3D" id="3.40.50.300">
    <property type="entry name" value="P-loop containing nucleotide triphosphate hydrolases"/>
    <property type="match status" value="1"/>
</dbReference>
<dbReference type="InterPro" id="IPR015190">
    <property type="entry name" value="Elong_fac_SelB-wing-hlx_typ-2"/>
</dbReference>
<evidence type="ECO:0000256" key="8">
    <source>
        <dbReference type="ARBA" id="ARBA00031615"/>
    </source>
</evidence>
<dbReference type="Gene3D" id="1.10.10.2770">
    <property type="match status" value="1"/>
</dbReference>
<dbReference type="Gene3D" id="1.10.10.10">
    <property type="entry name" value="Winged helix-like DNA-binding domain superfamily/Winged helix DNA-binding domain"/>
    <property type="match status" value="1"/>
</dbReference>
<keyword evidence="3" id="KW-0963">Cytoplasm</keyword>
<dbReference type="InterPro" id="IPR005225">
    <property type="entry name" value="Small_GTP-bd"/>
</dbReference>
<keyword evidence="5" id="KW-0648">Protein biosynthesis</keyword>
<dbReference type="RefSeq" id="WP_093368548.1">
    <property type="nucleotide sequence ID" value="NZ_FOQA01000001.1"/>
</dbReference>
<dbReference type="GO" id="GO:0003746">
    <property type="term" value="F:translation elongation factor activity"/>
    <property type="evidence" value="ECO:0007669"/>
    <property type="project" value="UniProtKB-KW"/>
</dbReference>
<evidence type="ECO:0000259" key="9">
    <source>
        <dbReference type="PROSITE" id="PS51722"/>
    </source>
</evidence>
<dbReference type="Pfam" id="PF03144">
    <property type="entry name" value="GTP_EFTU_D2"/>
    <property type="match status" value="1"/>
</dbReference>
<dbReference type="CDD" id="cd03696">
    <property type="entry name" value="SelB_II"/>
    <property type="match status" value="1"/>
</dbReference>
<dbReference type="InterPro" id="IPR027417">
    <property type="entry name" value="P-loop_NTPase"/>
</dbReference>
<dbReference type="SUPFAM" id="SSF50447">
    <property type="entry name" value="Translation proteins"/>
    <property type="match status" value="1"/>
</dbReference>
<evidence type="ECO:0000256" key="7">
    <source>
        <dbReference type="ARBA" id="ARBA00025526"/>
    </source>
</evidence>
<dbReference type="EMBL" id="FOQA01000001">
    <property type="protein sequence ID" value="SFH46557.1"/>
    <property type="molecule type" value="Genomic_DNA"/>
</dbReference>
<dbReference type="CDD" id="cd04171">
    <property type="entry name" value="SelB"/>
    <property type="match status" value="1"/>
</dbReference>
<comment type="subcellular location">
    <subcellularLocation>
        <location evidence="1">Cytoplasm</location>
    </subcellularLocation>
</comment>
<comment type="function">
    <text evidence="7">Translation factor necessary for the incorporation of selenocysteine into proteins. It probably replaces EF-Tu for the insertion of selenocysteine directed by the UGA codon. SelB binds GTP and GDP.</text>
</comment>
<dbReference type="InterPro" id="IPR009000">
    <property type="entry name" value="Transl_B-barrel_sf"/>
</dbReference>
<evidence type="ECO:0000256" key="5">
    <source>
        <dbReference type="ARBA" id="ARBA00022917"/>
    </source>
</evidence>
<sequence length="633" mass="71740">MKHLIIGTAGHIDHGKTTLIQALTGRNTDRLKEEMKRGISIELGFTHFDLPGDIRAGIIDVPGHERFIRHMLAGVGGIDLVMLVIAADEGVMAQTREHMDILQMLSIKKGIVVLTKADIVEAEWLEMVKEDVRESLQGTFLESAPIIAVDSVSKRGISELIEKLTNDYHEIDSRDEKAPFRMPIDRVFTITGFGTVVTGTLMEGSVSVEETVQLYPGEETLRIRNIQVHGETVKKAYAGQRVALNLSGIKKELIQRGDYLAKIGSLKSTMMVDGRLTLLKNAPRSLKQRDRVRIYHGASEILARIIILEKDVIEPGESALVQFRLEENAVFKKGDNIIIRFYSPMETLGGAVIIEPSPEKHKSMQQDIIDKLMMKESGGVEADLEQTLQKISDTFPDVSILAKSIACDESDIEEVIGYLKEQNLLYSIEDKYYIHRDYYESIIDEISMNLMNYHKKNPLRQGMLKEELKSRVFSNPKNRAADLFLELISQENIICIEGKFISAQGFSIKLTPEQKEIMNHIETIYLESLYSPPRLEEVKKGITAKEKTIQQVIEMMMGDKLLRLQNDLVLHQKAYEGAKEKIKEHFTNYETLSVAEFRDLLGTSRKYAVGILEYLDQEKFTKRQGDNRTLGKK</sequence>
<dbReference type="GO" id="GO:0005525">
    <property type="term" value="F:GTP binding"/>
    <property type="evidence" value="ECO:0007669"/>
    <property type="project" value="UniProtKB-KW"/>
</dbReference>
<evidence type="ECO:0000313" key="11">
    <source>
        <dbReference type="Proteomes" id="UP000199287"/>
    </source>
</evidence>
<dbReference type="InterPro" id="IPR036390">
    <property type="entry name" value="WH_DNA-bd_sf"/>
</dbReference>
<feature type="domain" description="Tr-type G" evidence="9">
    <location>
        <begin position="1"/>
        <end position="174"/>
    </location>
</feature>
<dbReference type="Proteomes" id="UP000199287">
    <property type="component" value="Unassembled WGS sequence"/>
</dbReference>
<dbReference type="GO" id="GO:0003924">
    <property type="term" value="F:GTPase activity"/>
    <property type="evidence" value="ECO:0007669"/>
    <property type="project" value="InterPro"/>
</dbReference>
<dbReference type="InterPro" id="IPR004161">
    <property type="entry name" value="EFTu-like_2"/>
</dbReference>
<protein>
    <recommendedName>
        <fullName evidence="2">Selenocysteine-specific elongation factor</fullName>
    </recommendedName>
    <alternativeName>
        <fullName evidence="8">SelB translation factor</fullName>
    </alternativeName>
</protein>
<dbReference type="InterPro" id="IPR015191">
    <property type="entry name" value="SelB_WHD4"/>
</dbReference>
<dbReference type="Pfam" id="PF25461">
    <property type="entry name" value="Beta-barrel_SelB"/>
    <property type="match status" value="1"/>
</dbReference>
<evidence type="ECO:0000313" key="10">
    <source>
        <dbReference type="EMBL" id="SFH46557.1"/>
    </source>
</evidence>
<dbReference type="NCBIfam" id="TIGR00475">
    <property type="entry name" value="selB"/>
    <property type="match status" value="1"/>
</dbReference>
<dbReference type="OrthoDB" id="9804504at2"/>
<keyword evidence="10" id="KW-0251">Elongation factor</keyword>
<dbReference type="NCBIfam" id="TIGR00231">
    <property type="entry name" value="small_GTP"/>
    <property type="match status" value="1"/>
</dbReference>
<dbReference type="InterPro" id="IPR036388">
    <property type="entry name" value="WH-like_DNA-bd_sf"/>
</dbReference>
<evidence type="ECO:0000256" key="3">
    <source>
        <dbReference type="ARBA" id="ARBA00022490"/>
    </source>
</evidence>
<organism evidence="10 11">
    <name type="scientific">Tindallia magadiensis</name>
    <dbReference type="NCBI Taxonomy" id="69895"/>
    <lineage>
        <taxon>Bacteria</taxon>
        <taxon>Bacillati</taxon>
        <taxon>Bacillota</taxon>
        <taxon>Clostridia</taxon>
        <taxon>Peptostreptococcales</taxon>
        <taxon>Tindalliaceae</taxon>
        <taxon>Tindallia</taxon>
    </lineage>
</organism>
<keyword evidence="4" id="KW-0547">Nucleotide-binding</keyword>
<name>A0A1I3A8W9_9FIRM</name>
<proteinExistence type="predicted"/>
<dbReference type="Pfam" id="PF00009">
    <property type="entry name" value="GTP_EFTU"/>
    <property type="match status" value="1"/>
</dbReference>
<dbReference type="GO" id="GO:0003723">
    <property type="term" value="F:RNA binding"/>
    <property type="evidence" value="ECO:0007669"/>
    <property type="project" value="InterPro"/>
</dbReference>
<dbReference type="SUPFAM" id="SSF50465">
    <property type="entry name" value="EF-Tu/eEF-1alpha/eIF2-gamma C-terminal domain"/>
    <property type="match status" value="1"/>
</dbReference>
<dbReference type="Pfam" id="PF09107">
    <property type="entry name" value="WHD_3rd_SelB"/>
    <property type="match status" value="1"/>
</dbReference>
<dbReference type="InterPro" id="IPR009001">
    <property type="entry name" value="Transl_elong_EF1A/Init_IF2_C"/>
</dbReference>
<reference evidence="11" key="1">
    <citation type="submission" date="2016-10" db="EMBL/GenBank/DDBJ databases">
        <authorList>
            <person name="Varghese N."/>
            <person name="Submissions S."/>
        </authorList>
    </citation>
    <scope>NUCLEOTIDE SEQUENCE [LARGE SCALE GENOMIC DNA]</scope>
    <source>
        <strain evidence="11">Z-7934</strain>
    </source>
</reference>
<evidence type="ECO:0000256" key="6">
    <source>
        <dbReference type="ARBA" id="ARBA00023134"/>
    </source>
</evidence>
<dbReference type="Pfam" id="PF09106">
    <property type="entry name" value="WHD_2nd_SelB"/>
    <property type="match status" value="1"/>
</dbReference>
<keyword evidence="11" id="KW-1185">Reference proteome</keyword>
<dbReference type="InterPro" id="IPR004535">
    <property type="entry name" value="Transl_elong_SelB"/>
</dbReference>
<dbReference type="PANTHER" id="PTHR43721:SF22">
    <property type="entry name" value="ELONGATION FACTOR TU, MITOCHONDRIAL"/>
    <property type="match status" value="1"/>
</dbReference>
<dbReference type="Gene3D" id="2.40.30.10">
    <property type="entry name" value="Translation factors"/>
    <property type="match status" value="1"/>
</dbReference>
<dbReference type="PROSITE" id="PS51722">
    <property type="entry name" value="G_TR_2"/>
    <property type="match status" value="1"/>
</dbReference>
<dbReference type="GO" id="GO:0005829">
    <property type="term" value="C:cytosol"/>
    <property type="evidence" value="ECO:0007669"/>
    <property type="project" value="TreeGrafter"/>
</dbReference>
<evidence type="ECO:0000256" key="4">
    <source>
        <dbReference type="ARBA" id="ARBA00022741"/>
    </source>
</evidence>
<dbReference type="InterPro" id="IPR057335">
    <property type="entry name" value="Beta-barrel_SelB"/>
</dbReference>
<dbReference type="SUPFAM" id="SSF52540">
    <property type="entry name" value="P-loop containing nucleoside triphosphate hydrolases"/>
    <property type="match status" value="1"/>
</dbReference>
<dbReference type="STRING" id="69895.SAMN05192551_10168"/>
<dbReference type="AlphaFoldDB" id="A0A1I3A8W9"/>
<evidence type="ECO:0000256" key="1">
    <source>
        <dbReference type="ARBA" id="ARBA00004496"/>
    </source>
</evidence>
<dbReference type="PRINTS" id="PR00315">
    <property type="entry name" value="ELONGATNFCT"/>
</dbReference>
<accession>A0A1I3A8W9</accession>
<dbReference type="CDD" id="cd15491">
    <property type="entry name" value="selB_III"/>
    <property type="match status" value="1"/>
</dbReference>
<dbReference type="InterPro" id="IPR050055">
    <property type="entry name" value="EF-Tu_GTPase"/>
</dbReference>
<dbReference type="InterPro" id="IPR000795">
    <property type="entry name" value="T_Tr_GTP-bd_dom"/>
</dbReference>
<dbReference type="SUPFAM" id="SSF46785">
    <property type="entry name" value="Winged helix' DNA-binding domain"/>
    <property type="match status" value="2"/>
</dbReference>
<dbReference type="PANTHER" id="PTHR43721">
    <property type="entry name" value="ELONGATION FACTOR TU-RELATED"/>
    <property type="match status" value="1"/>
</dbReference>
<dbReference type="GO" id="GO:0001514">
    <property type="term" value="P:selenocysteine incorporation"/>
    <property type="evidence" value="ECO:0007669"/>
    <property type="project" value="InterPro"/>
</dbReference>
<gene>
    <name evidence="10" type="ORF">SAMN05192551_10168</name>
</gene>